<comment type="caution">
    <text evidence="2">The sequence shown here is derived from an EMBL/GenBank/DDBJ whole genome shotgun (WGS) entry which is preliminary data.</text>
</comment>
<dbReference type="AlphaFoldDB" id="A0A7Z1DRS1"/>
<reference evidence="2 3" key="1">
    <citation type="submission" date="2017-06" db="EMBL/GenBank/DDBJ databases">
        <title>Draft genome sequence of the halophilic bacterium Marinobacter vinifirmus FB1.</title>
        <authorList>
            <person name="Stepanov V.G."/>
            <person name="Roberts D.J."/>
            <person name="Fox G.E."/>
        </authorList>
    </citation>
    <scope>NUCLEOTIDE SEQUENCE [LARGE SCALE GENOMIC DNA]</scope>
    <source>
        <strain evidence="2 3">FB1</strain>
    </source>
</reference>
<dbReference type="CDD" id="cd05232">
    <property type="entry name" value="UDP_G4E_4_SDR_e"/>
    <property type="match status" value="1"/>
</dbReference>
<organism evidence="2 3">
    <name type="scientific">Marinobacter vinifirmus</name>
    <dbReference type="NCBI Taxonomy" id="355591"/>
    <lineage>
        <taxon>Bacteria</taxon>
        <taxon>Pseudomonadati</taxon>
        <taxon>Pseudomonadota</taxon>
        <taxon>Gammaproteobacteria</taxon>
        <taxon>Pseudomonadales</taxon>
        <taxon>Marinobacteraceae</taxon>
        <taxon>Marinobacter</taxon>
    </lineage>
</organism>
<dbReference type="SUPFAM" id="SSF51735">
    <property type="entry name" value="NAD(P)-binding Rossmann-fold domains"/>
    <property type="match status" value="1"/>
</dbReference>
<dbReference type="InterPro" id="IPR050177">
    <property type="entry name" value="Lipid_A_modif_metabolic_enz"/>
</dbReference>
<dbReference type="Proteomes" id="UP000216984">
    <property type="component" value="Unassembled WGS sequence"/>
</dbReference>
<dbReference type="PANTHER" id="PTHR43245:SF58">
    <property type="entry name" value="BLL5923 PROTEIN"/>
    <property type="match status" value="1"/>
</dbReference>
<gene>
    <name evidence="2" type="ORF">B9Q17_01105</name>
</gene>
<dbReference type="PANTHER" id="PTHR43245">
    <property type="entry name" value="BIFUNCTIONAL POLYMYXIN RESISTANCE PROTEIN ARNA"/>
    <property type="match status" value="1"/>
</dbReference>
<dbReference type="InterPro" id="IPR001509">
    <property type="entry name" value="Epimerase_deHydtase"/>
</dbReference>
<keyword evidence="3" id="KW-1185">Reference proteome</keyword>
<dbReference type="RefSeq" id="WP_094626048.1">
    <property type="nucleotide sequence ID" value="NZ_NEFY01000028.1"/>
</dbReference>
<accession>A0A7Z1DRS1</accession>
<feature type="domain" description="NAD-dependent epimerase/dehydratase" evidence="1">
    <location>
        <begin position="3"/>
        <end position="223"/>
    </location>
</feature>
<evidence type="ECO:0000313" key="2">
    <source>
        <dbReference type="EMBL" id="OZC34731.1"/>
    </source>
</evidence>
<dbReference type="Pfam" id="PF01370">
    <property type="entry name" value="Epimerase"/>
    <property type="match status" value="1"/>
</dbReference>
<evidence type="ECO:0000259" key="1">
    <source>
        <dbReference type="Pfam" id="PF01370"/>
    </source>
</evidence>
<protein>
    <submittedName>
        <fullName evidence="2">Nucleoside-diphosphate sugar epimerase</fullName>
    </submittedName>
</protein>
<dbReference type="Gene3D" id="3.40.50.720">
    <property type="entry name" value="NAD(P)-binding Rossmann-like Domain"/>
    <property type="match status" value="1"/>
</dbReference>
<dbReference type="InterPro" id="IPR036291">
    <property type="entry name" value="NAD(P)-bd_dom_sf"/>
</dbReference>
<name>A0A7Z1DRS1_9GAMM</name>
<dbReference type="EMBL" id="NEFY01000028">
    <property type="protein sequence ID" value="OZC34731.1"/>
    <property type="molecule type" value="Genomic_DNA"/>
</dbReference>
<proteinExistence type="predicted"/>
<sequence>MRVLLTGATGFVGKALSVALARDPDVDLTCAVRRSGLGCPGKVVVTGELDGGTDWSEALDGRHVVIHSAARAHIMKDEVADPLAEYRRVNVDGTLSLARQAAEAGVRRFIFISSIKVNGEQTHPGEPFTENTEPDPQDAYGVSKREAEEGLMSLARETGMEVVIIRPVLVYGPGVKGNFATLNKLVNKGIPLPLGAVHNQRSLLALGNLVDLIMTCQDHPAAANQVFLAGDGRDMSTTELLREVAAAMGKSPRLLPVPEGLLMFGAALLGKKAVARRVLGSLQVDISKARNLLGWNPPLTSQEGLQQCFCQGSES</sequence>
<evidence type="ECO:0000313" key="3">
    <source>
        <dbReference type="Proteomes" id="UP000216984"/>
    </source>
</evidence>